<dbReference type="InterPro" id="IPR052707">
    <property type="entry name" value="OsmC_Ohr_Peroxiredoxin"/>
</dbReference>
<organism evidence="1 2">
    <name type="scientific">Methyloceanibacter superfactus</name>
    <dbReference type="NCBI Taxonomy" id="1774969"/>
    <lineage>
        <taxon>Bacteria</taxon>
        <taxon>Pseudomonadati</taxon>
        <taxon>Pseudomonadota</taxon>
        <taxon>Alphaproteobacteria</taxon>
        <taxon>Hyphomicrobiales</taxon>
        <taxon>Hyphomicrobiaceae</taxon>
        <taxon>Methyloceanibacter</taxon>
    </lineage>
</organism>
<dbReference type="Pfam" id="PF02566">
    <property type="entry name" value="OsmC"/>
    <property type="match status" value="1"/>
</dbReference>
<dbReference type="EMBL" id="LPWF01000018">
    <property type="protein sequence ID" value="ODR99140.1"/>
    <property type="molecule type" value="Genomic_DNA"/>
</dbReference>
<evidence type="ECO:0000313" key="1">
    <source>
        <dbReference type="EMBL" id="ODR99140.1"/>
    </source>
</evidence>
<gene>
    <name evidence="1" type="ORF">AUC69_09455</name>
</gene>
<sequence>MKPLPHLYEVSLSGGPTGYATLSAAGVPPLRSAPPKEFDGPGDAWSPEQLLLAAVVTCFLFTFRAVARASKFDCASLDLSGSGTVDRVEGTTRFTEIVLKLRLTLPNNGDPERAKRMLEKGKNACLVTASLSVPVRLESEIVVESV</sequence>
<dbReference type="InterPro" id="IPR015946">
    <property type="entry name" value="KH_dom-like_a/b"/>
</dbReference>
<keyword evidence="2" id="KW-1185">Reference proteome</keyword>
<dbReference type="Gene3D" id="3.30.300.20">
    <property type="match status" value="1"/>
</dbReference>
<comment type="caution">
    <text evidence="1">The sequence shown here is derived from an EMBL/GenBank/DDBJ whole genome shotgun (WGS) entry which is preliminary data.</text>
</comment>
<dbReference type="OrthoDB" id="9797508at2"/>
<dbReference type="InterPro" id="IPR036102">
    <property type="entry name" value="OsmC/Ohrsf"/>
</dbReference>
<protein>
    <recommendedName>
        <fullName evidence="3">Osmotically inducible protein OsmC</fullName>
    </recommendedName>
</protein>
<dbReference type="PANTHER" id="PTHR42830">
    <property type="entry name" value="OSMOTICALLY INDUCIBLE FAMILY PROTEIN"/>
    <property type="match status" value="1"/>
</dbReference>
<proteinExistence type="predicted"/>
<dbReference type="AlphaFoldDB" id="A0A1E3W038"/>
<dbReference type="SUPFAM" id="SSF82784">
    <property type="entry name" value="OsmC-like"/>
    <property type="match status" value="1"/>
</dbReference>
<evidence type="ECO:0000313" key="2">
    <source>
        <dbReference type="Proteomes" id="UP000094472"/>
    </source>
</evidence>
<dbReference type="InterPro" id="IPR003718">
    <property type="entry name" value="OsmC/Ohr_fam"/>
</dbReference>
<accession>A0A1E3W038</accession>
<dbReference type="PANTHER" id="PTHR42830:SF2">
    <property type="entry name" value="OSMC_OHR FAMILY PROTEIN"/>
    <property type="match status" value="1"/>
</dbReference>
<evidence type="ECO:0008006" key="3">
    <source>
        <dbReference type="Google" id="ProtNLM"/>
    </source>
</evidence>
<dbReference type="Proteomes" id="UP000094472">
    <property type="component" value="Unassembled WGS sequence"/>
</dbReference>
<reference evidence="1 2" key="1">
    <citation type="journal article" date="2016" name="Environ. Microbiol.">
        <title>New Methyloceanibacter diversity from North Sea sediments includes methanotroph containing solely the soluble methane monooxygenase.</title>
        <authorList>
            <person name="Vekeman B."/>
            <person name="Kerckhof F.M."/>
            <person name="Cremers G."/>
            <person name="de Vos P."/>
            <person name="Vandamme P."/>
            <person name="Boon N."/>
            <person name="Op den Camp H.J."/>
            <person name="Heylen K."/>
        </authorList>
    </citation>
    <scope>NUCLEOTIDE SEQUENCE [LARGE SCALE GENOMIC DNA]</scope>
    <source>
        <strain evidence="1 2">R-67175</strain>
    </source>
</reference>
<name>A0A1E3W038_9HYPH</name>
<dbReference type="STRING" id="1774969.AUC69_09455"/>